<organism evidence="2 3">
    <name type="scientific">Mytilus galloprovincialis</name>
    <name type="common">Mediterranean mussel</name>
    <dbReference type="NCBI Taxonomy" id="29158"/>
    <lineage>
        <taxon>Eukaryota</taxon>
        <taxon>Metazoa</taxon>
        <taxon>Spiralia</taxon>
        <taxon>Lophotrochozoa</taxon>
        <taxon>Mollusca</taxon>
        <taxon>Bivalvia</taxon>
        <taxon>Autobranchia</taxon>
        <taxon>Pteriomorphia</taxon>
        <taxon>Mytilida</taxon>
        <taxon>Mytiloidea</taxon>
        <taxon>Mytilidae</taxon>
        <taxon>Mytilinae</taxon>
        <taxon>Mytilus</taxon>
    </lineage>
</organism>
<feature type="region of interest" description="Disordered" evidence="1">
    <location>
        <begin position="1"/>
        <end position="21"/>
    </location>
</feature>
<gene>
    <name evidence="2" type="ORF">MGAL_10B078545</name>
</gene>
<comment type="caution">
    <text evidence="2">The sequence shown here is derived from an EMBL/GenBank/DDBJ whole genome shotgun (WGS) entry which is preliminary data.</text>
</comment>
<dbReference type="AlphaFoldDB" id="A0A8B6BZ47"/>
<reference evidence="2" key="1">
    <citation type="submission" date="2018-11" db="EMBL/GenBank/DDBJ databases">
        <authorList>
            <person name="Alioto T."/>
            <person name="Alioto T."/>
        </authorList>
    </citation>
    <scope>NUCLEOTIDE SEQUENCE</scope>
</reference>
<protein>
    <submittedName>
        <fullName evidence="2">Uncharacterized protein</fullName>
    </submittedName>
</protein>
<keyword evidence="3" id="KW-1185">Reference proteome</keyword>
<dbReference type="EMBL" id="UYJE01000971">
    <property type="protein sequence ID" value="VDH98013.1"/>
    <property type="molecule type" value="Genomic_DNA"/>
</dbReference>
<proteinExistence type="predicted"/>
<accession>A0A8B6BZ47</accession>
<dbReference type="Proteomes" id="UP000596742">
    <property type="component" value="Unassembled WGS sequence"/>
</dbReference>
<sequence length="163" mass="17823">MASMEESPDLSPSKSTDIDKDMLPKSEICGSLGEGLDLKGSDFDLIMFVMLLLISLSNDWFRGEYLSQEITFTISDVGSETTCGSLGEALDIRGSDFDLTIIGSEEDIKFRRLPSTVGGVGSVNCISSGSLEKDLDNDFMLLLISLSKDWFRGGYKIPEITLQ</sequence>
<name>A0A8B6BZ47_MYTGA</name>
<evidence type="ECO:0000256" key="1">
    <source>
        <dbReference type="SAM" id="MobiDB-lite"/>
    </source>
</evidence>
<evidence type="ECO:0000313" key="3">
    <source>
        <dbReference type="Proteomes" id="UP000596742"/>
    </source>
</evidence>
<evidence type="ECO:0000313" key="2">
    <source>
        <dbReference type="EMBL" id="VDH98013.1"/>
    </source>
</evidence>